<dbReference type="EMBL" id="JAPDMQ010000793">
    <property type="protein sequence ID" value="KAK0520464.1"/>
    <property type="molecule type" value="Genomic_DNA"/>
</dbReference>
<evidence type="ECO:0000313" key="4">
    <source>
        <dbReference type="Proteomes" id="UP001176521"/>
    </source>
</evidence>
<reference evidence="3" key="1">
    <citation type="journal article" date="2023" name="PhytoFront">
        <title>Draft Genome Resources of Seven Strains of Tilletia horrida, Causal Agent of Kernel Smut of Rice.</title>
        <authorList>
            <person name="Khanal S."/>
            <person name="Antony Babu S."/>
            <person name="Zhou X.G."/>
        </authorList>
    </citation>
    <scope>NUCLEOTIDE SEQUENCE</scope>
    <source>
        <strain evidence="3">TX3</strain>
    </source>
</reference>
<dbReference type="Gene3D" id="3.40.50.410">
    <property type="entry name" value="von Willebrand factor, type A domain"/>
    <property type="match status" value="1"/>
</dbReference>
<name>A0AAN6G4C7_9BASI</name>
<dbReference type="InterPro" id="IPR036465">
    <property type="entry name" value="vWFA_dom_sf"/>
</dbReference>
<comment type="caution">
    <text evidence="3">The sequence shown here is derived from an EMBL/GenBank/DDBJ whole genome shotgun (WGS) entry which is preliminary data.</text>
</comment>
<feature type="domain" description="VWFA" evidence="2">
    <location>
        <begin position="52"/>
        <end position="264"/>
    </location>
</feature>
<proteinExistence type="predicted"/>
<dbReference type="AlphaFoldDB" id="A0AAN6G4C7"/>
<accession>A0AAN6G4C7</accession>
<dbReference type="InterPro" id="IPR052969">
    <property type="entry name" value="Thr-specific_kinase-like"/>
</dbReference>
<sequence>MTATGNQRGGLYAMFGAAAASHINQELSEAEPGPSNAPYGSAVPASANAFADPWTLEDDARALDLVFSATKNIETICDEIIRSEELSAPNALRIGLIAYRDHPPQDHTYITKNFGFTSNIEKVKKDLKSLYATGGGDGPEAVTAAMKAALDLDWRPRATKLAVLIADAPPHGIGEYGDGFPEGSPEGSDPLSLARQMARLGVSLYMVACEPALSGYQYGADFFQALVRLTGGQLLPLTTASLLSHVIIAAAGEAMELERLQREIGDAVADRLRSLSIANAQSQAVSAGAAAVATDEASMDDVARELHERLLLRNESTKQIYIESIYRQSEESAHNIRVWMSAPSISLAKGYIKKVPGSRLSDAYMATRKASTSYIPSTAATSSLGGVRTTPASAAALRSSVLHGSGRSSSASGSGASRQVVSQFSAFSASPGMSIGGGSGSNPSTSPQMGGGSGTFRGGRGMESDMMDDDDDDDMGGSGQLPPGINRDDDDDNEDGGAAGRPLPSASLRQDGVVEVAGDDGQRVAFQQAPISLEQVRRLAMQSAARGGL</sequence>
<dbReference type="PANTHER" id="PTHR47763">
    <property type="entry name" value="ALPHA-PROTEIN KINASE VWKA"/>
    <property type="match status" value="1"/>
</dbReference>
<feature type="region of interest" description="Disordered" evidence="1">
    <location>
        <begin position="432"/>
        <end position="510"/>
    </location>
</feature>
<dbReference type="SUPFAM" id="SSF53300">
    <property type="entry name" value="vWA-like"/>
    <property type="match status" value="1"/>
</dbReference>
<organism evidence="3 4">
    <name type="scientific">Tilletia horrida</name>
    <dbReference type="NCBI Taxonomy" id="155126"/>
    <lineage>
        <taxon>Eukaryota</taxon>
        <taxon>Fungi</taxon>
        <taxon>Dikarya</taxon>
        <taxon>Basidiomycota</taxon>
        <taxon>Ustilaginomycotina</taxon>
        <taxon>Exobasidiomycetes</taxon>
        <taxon>Tilletiales</taxon>
        <taxon>Tilletiaceae</taxon>
        <taxon>Tilletia</taxon>
    </lineage>
</organism>
<protein>
    <recommendedName>
        <fullName evidence="2">VWFA domain-containing protein</fullName>
    </recommendedName>
</protein>
<dbReference type="InterPro" id="IPR002035">
    <property type="entry name" value="VWF_A"/>
</dbReference>
<dbReference type="PROSITE" id="PS50234">
    <property type="entry name" value="VWFA"/>
    <property type="match status" value="1"/>
</dbReference>
<feature type="compositionally biased region" description="Acidic residues" evidence="1">
    <location>
        <begin position="465"/>
        <end position="475"/>
    </location>
</feature>
<gene>
    <name evidence="3" type="ORF">OC842_007091</name>
</gene>
<evidence type="ECO:0000259" key="2">
    <source>
        <dbReference type="PROSITE" id="PS50234"/>
    </source>
</evidence>
<dbReference type="GO" id="GO:0004674">
    <property type="term" value="F:protein serine/threonine kinase activity"/>
    <property type="evidence" value="ECO:0007669"/>
    <property type="project" value="TreeGrafter"/>
</dbReference>
<dbReference type="GO" id="GO:0005737">
    <property type="term" value="C:cytoplasm"/>
    <property type="evidence" value="ECO:0007669"/>
    <property type="project" value="TreeGrafter"/>
</dbReference>
<dbReference type="PANTHER" id="PTHR47763:SF1">
    <property type="entry name" value="DUF659 DOMAIN-CONTAINING PROTEIN"/>
    <property type="match status" value="1"/>
</dbReference>
<keyword evidence="4" id="KW-1185">Reference proteome</keyword>
<dbReference type="Proteomes" id="UP001176521">
    <property type="component" value="Unassembled WGS sequence"/>
</dbReference>
<evidence type="ECO:0000256" key="1">
    <source>
        <dbReference type="SAM" id="MobiDB-lite"/>
    </source>
</evidence>
<feature type="compositionally biased region" description="Gly residues" evidence="1">
    <location>
        <begin position="449"/>
        <end position="461"/>
    </location>
</feature>
<evidence type="ECO:0000313" key="3">
    <source>
        <dbReference type="EMBL" id="KAK0520464.1"/>
    </source>
</evidence>